<accession>A0A7I9XPT8</accession>
<dbReference type="Gene3D" id="3.40.50.10540">
    <property type="entry name" value="Crotonobetainyl-coa:carnitine coa-transferase, domain 1"/>
    <property type="match status" value="1"/>
</dbReference>
<dbReference type="SUPFAM" id="SSF89796">
    <property type="entry name" value="CoA-transferase family III (CaiB/BaiF)"/>
    <property type="match status" value="1"/>
</dbReference>
<comment type="caution">
    <text evidence="1">The sequence shown here is derived from an EMBL/GenBank/DDBJ whole genome shotgun (WGS) entry which is preliminary data.</text>
</comment>
<dbReference type="AlphaFoldDB" id="A0A7I9XPT8"/>
<dbReference type="Gene3D" id="3.30.1540.10">
    <property type="entry name" value="formyl-coa transferase, domain 3"/>
    <property type="match status" value="1"/>
</dbReference>
<dbReference type="InterPro" id="IPR023606">
    <property type="entry name" value="CoA-Trfase_III_dom_1_sf"/>
</dbReference>
<evidence type="ECO:0000313" key="1">
    <source>
        <dbReference type="EMBL" id="GFG71991.1"/>
    </source>
</evidence>
<reference evidence="1 2" key="1">
    <citation type="journal article" date="2019" name="Emerg. Microbes Infect.">
        <title>Comprehensive subspecies identification of 175 nontuberculous mycobacteria species based on 7547 genomic profiles.</title>
        <authorList>
            <person name="Matsumoto Y."/>
            <person name="Kinjo T."/>
            <person name="Motooka D."/>
            <person name="Nabeya D."/>
            <person name="Jung N."/>
            <person name="Uechi K."/>
            <person name="Horii T."/>
            <person name="Iida T."/>
            <person name="Fujita J."/>
            <person name="Nakamura S."/>
        </authorList>
    </citation>
    <scope>NUCLEOTIDE SEQUENCE [LARGE SCALE GENOMIC DNA]</scope>
    <source>
        <strain evidence="1 2">JCM 16017</strain>
    </source>
</reference>
<gene>
    <name evidence="1" type="ORF">MSEN_37110</name>
</gene>
<dbReference type="GO" id="GO:0016740">
    <property type="term" value="F:transferase activity"/>
    <property type="evidence" value="ECO:0007669"/>
    <property type="project" value="UniProtKB-KW"/>
</dbReference>
<protein>
    <submittedName>
        <fullName evidence="1">CoA transferase</fullName>
    </submittedName>
</protein>
<organism evidence="1 2">
    <name type="scientific">Mycolicibacter senuensis</name>
    <dbReference type="NCBI Taxonomy" id="386913"/>
    <lineage>
        <taxon>Bacteria</taxon>
        <taxon>Bacillati</taxon>
        <taxon>Actinomycetota</taxon>
        <taxon>Actinomycetes</taxon>
        <taxon>Mycobacteriales</taxon>
        <taxon>Mycobacteriaceae</taxon>
        <taxon>Mycolicibacter</taxon>
    </lineage>
</organism>
<dbReference type="InterPro" id="IPR003673">
    <property type="entry name" value="CoA-Trfase_fam_III"/>
</dbReference>
<dbReference type="RefSeq" id="WP_085082089.1">
    <property type="nucleotide sequence ID" value="NZ_BLKV01000002.1"/>
</dbReference>
<dbReference type="OrthoDB" id="9797653at2"/>
<dbReference type="EMBL" id="BLKV01000002">
    <property type="protein sequence ID" value="GFG71991.1"/>
    <property type="molecule type" value="Genomic_DNA"/>
</dbReference>
<dbReference type="PANTHER" id="PTHR48228">
    <property type="entry name" value="SUCCINYL-COA--D-CITRAMALATE COA-TRANSFERASE"/>
    <property type="match status" value="1"/>
</dbReference>
<dbReference type="Proteomes" id="UP000465263">
    <property type="component" value="Unassembled WGS sequence"/>
</dbReference>
<evidence type="ECO:0000313" key="2">
    <source>
        <dbReference type="Proteomes" id="UP000465263"/>
    </source>
</evidence>
<keyword evidence="2" id="KW-1185">Reference proteome</keyword>
<dbReference type="InterPro" id="IPR050509">
    <property type="entry name" value="CoA-transferase_III"/>
</dbReference>
<name>A0A7I9XPT8_9MYCO</name>
<dbReference type="InterPro" id="IPR044855">
    <property type="entry name" value="CoA-Trfase_III_dom3_sf"/>
</dbReference>
<sequence length="382" mass="40872">MTLQHANSGPLAGITVIDVSALGPGPFCSMVLADFGADVISISRPGPREAFDPSQYFSRGKQSIVVDLRNPDGGKLIRHMVTEADVFLEGFRPGVMERRGLGPDDLMALNPRLIYTRLTGYGQSGPSAQTAGHDINYLASAGVLGVLGDSETGPTIPLNLLGDFASGSMSAVVGISLALIDRHMTGRGQLIDAAMVDGATALLSAQLAEYSAGTWNGPGTSVLSGRAPYYRAYRCCDGGWFAVGAIEDRFYVQMVAALGLSISDLPDRSNPANWDDLRDVFAARFATRSRAEWTKVFSSADGCGSAVLRLDELVDNPHLQNRKTVYRNGNLIEAAPAPRLESFQPIVRPRVATVGQDTRAVLQRFGLDDTRITELEQRGVVA</sequence>
<dbReference type="Pfam" id="PF02515">
    <property type="entry name" value="CoA_transf_3"/>
    <property type="match status" value="1"/>
</dbReference>
<proteinExistence type="predicted"/>
<keyword evidence="1" id="KW-0808">Transferase</keyword>
<dbReference type="PANTHER" id="PTHR48228:SF5">
    <property type="entry name" value="ALPHA-METHYLACYL-COA RACEMASE"/>
    <property type="match status" value="1"/>
</dbReference>